<comment type="caution">
    <text evidence="3">The sequence shown here is derived from an EMBL/GenBank/DDBJ whole genome shotgun (WGS) entry which is preliminary data.</text>
</comment>
<name>A0A9P5THP7_GYMJU</name>
<dbReference type="InterPro" id="IPR021765">
    <property type="entry name" value="UstYa-like"/>
</dbReference>
<keyword evidence="4" id="KW-1185">Reference proteome</keyword>
<dbReference type="PANTHER" id="PTHR33365:SF4">
    <property type="entry name" value="CYCLOCHLOROTINE BIOSYNTHESIS PROTEIN O"/>
    <property type="match status" value="1"/>
</dbReference>
<comment type="pathway">
    <text evidence="1">Mycotoxin biosynthesis.</text>
</comment>
<evidence type="ECO:0000256" key="2">
    <source>
        <dbReference type="ARBA" id="ARBA00035112"/>
    </source>
</evidence>
<evidence type="ECO:0008006" key="5">
    <source>
        <dbReference type="Google" id="ProtNLM"/>
    </source>
</evidence>
<organism evidence="3 4">
    <name type="scientific">Gymnopilus junonius</name>
    <name type="common">Spectacular rustgill mushroom</name>
    <name type="synonym">Gymnopilus spectabilis subsp. junonius</name>
    <dbReference type="NCBI Taxonomy" id="109634"/>
    <lineage>
        <taxon>Eukaryota</taxon>
        <taxon>Fungi</taxon>
        <taxon>Dikarya</taxon>
        <taxon>Basidiomycota</taxon>
        <taxon>Agaricomycotina</taxon>
        <taxon>Agaricomycetes</taxon>
        <taxon>Agaricomycetidae</taxon>
        <taxon>Agaricales</taxon>
        <taxon>Agaricineae</taxon>
        <taxon>Hymenogastraceae</taxon>
        <taxon>Gymnopilus</taxon>
    </lineage>
</organism>
<protein>
    <recommendedName>
        <fullName evidence="5">Tat pathway signal sequence protein</fullName>
    </recommendedName>
</protein>
<sequence>AIEYQKDLTTFNGSFDFPSIYRGNPSPELDDAWFRISKGVSLTRLTREELLKMGKADTPSKVRFSEADGGGYMAALEVSHQLHCLNVLRKYVHFNYYRTVDPFFAESKPETYRRHLEHCIDNLRQALMCTADSGMITFEWVRGFSTPYPDFNTRHRCRNFEKMIGWQNANGVDSVIPQSHVIRLDGEVDLISVP</sequence>
<evidence type="ECO:0000313" key="3">
    <source>
        <dbReference type="EMBL" id="KAF8877558.1"/>
    </source>
</evidence>
<dbReference type="PANTHER" id="PTHR33365">
    <property type="entry name" value="YALI0B05434P"/>
    <property type="match status" value="1"/>
</dbReference>
<dbReference type="Proteomes" id="UP000724874">
    <property type="component" value="Unassembled WGS sequence"/>
</dbReference>
<evidence type="ECO:0000256" key="1">
    <source>
        <dbReference type="ARBA" id="ARBA00004685"/>
    </source>
</evidence>
<feature type="non-terminal residue" evidence="3">
    <location>
        <position position="194"/>
    </location>
</feature>
<dbReference type="AlphaFoldDB" id="A0A9P5THP7"/>
<gene>
    <name evidence="3" type="ORF">CPB84DRAFT_1688693</name>
</gene>
<accession>A0A9P5THP7</accession>
<dbReference type="OrthoDB" id="3687641at2759"/>
<proteinExistence type="inferred from homology"/>
<dbReference type="GO" id="GO:0043386">
    <property type="term" value="P:mycotoxin biosynthetic process"/>
    <property type="evidence" value="ECO:0007669"/>
    <property type="project" value="InterPro"/>
</dbReference>
<dbReference type="EMBL" id="JADNYJ010000168">
    <property type="protein sequence ID" value="KAF8877558.1"/>
    <property type="molecule type" value="Genomic_DNA"/>
</dbReference>
<reference evidence="3" key="1">
    <citation type="submission" date="2020-11" db="EMBL/GenBank/DDBJ databases">
        <authorList>
            <consortium name="DOE Joint Genome Institute"/>
            <person name="Ahrendt S."/>
            <person name="Riley R."/>
            <person name="Andreopoulos W."/>
            <person name="LaButti K."/>
            <person name="Pangilinan J."/>
            <person name="Ruiz-duenas F.J."/>
            <person name="Barrasa J.M."/>
            <person name="Sanchez-Garcia M."/>
            <person name="Camarero S."/>
            <person name="Miyauchi S."/>
            <person name="Serrano A."/>
            <person name="Linde D."/>
            <person name="Babiker R."/>
            <person name="Drula E."/>
            <person name="Ayuso-Fernandez I."/>
            <person name="Pacheco R."/>
            <person name="Padilla G."/>
            <person name="Ferreira P."/>
            <person name="Barriuso J."/>
            <person name="Kellner H."/>
            <person name="Castanera R."/>
            <person name="Alfaro M."/>
            <person name="Ramirez L."/>
            <person name="Pisabarro A.G."/>
            <person name="Kuo A."/>
            <person name="Tritt A."/>
            <person name="Lipzen A."/>
            <person name="He G."/>
            <person name="Yan M."/>
            <person name="Ng V."/>
            <person name="Cullen D."/>
            <person name="Martin F."/>
            <person name="Rosso M.-N."/>
            <person name="Henrissat B."/>
            <person name="Hibbett D."/>
            <person name="Martinez A.T."/>
            <person name="Grigoriev I.V."/>
        </authorList>
    </citation>
    <scope>NUCLEOTIDE SEQUENCE</scope>
    <source>
        <strain evidence="3">AH 44721</strain>
    </source>
</reference>
<comment type="similarity">
    <text evidence="2">Belongs to the ustYa family.</text>
</comment>
<dbReference type="Pfam" id="PF11807">
    <property type="entry name" value="UstYa"/>
    <property type="match status" value="1"/>
</dbReference>
<evidence type="ECO:0000313" key="4">
    <source>
        <dbReference type="Proteomes" id="UP000724874"/>
    </source>
</evidence>